<dbReference type="Gene3D" id="3.40.80.10">
    <property type="entry name" value="Peptidoglycan recognition protein-like"/>
    <property type="match status" value="1"/>
</dbReference>
<dbReference type="InterPro" id="IPR036505">
    <property type="entry name" value="Amidase/PGRP_sf"/>
</dbReference>
<comment type="similarity">
    <text evidence="1">Belongs to the N-acetylmuramoyl-L-alanine amidase 2 family.</text>
</comment>
<dbReference type="RefSeq" id="XP_037880063.1">
    <property type="nucleotide sequence ID" value="XM_038024135.1"/>
</dbReference>
<dbReference type="SUPFAM" id="SSF55846">
    <property type="entry name" value="N-acetylmuramoyl-L-alanine amidase-like"/>
    <property type="match status" value="1"/>
</dbReference>
<dbReference type="InterPro" id="IPR002502">
    <property type="entry name" value="Amidase_domain"/>
</dbReference>
<dbReference type="InterPro" id="IPR006619">
    <property type="entry name" value="PGRP_domain_met/bac"/>
</dbReference>
<dbReference type="InterPro" id="IPR015510">
    <property type="entry name" value="PGRP"/>
</dbReference>
<sequence>MFEQNNTDRNPFASTNANNALWSLSAQNSANNGSRGGSLPANSPQNAYTTPTLPPSSVINLSNSSDVVIGPMTQYQGPVTIYQYMDATVEARSMQANGAINSSRTTTSTTVSQRVTFTSKLLILLLILVILVVGIILYVELMRPKSDGHAIYFSNNYEHDAFPNLGDGHLVVERDQWGSSENAKNLTIPLKHPIPYVMITHIGVQSQPCYNIYKCSIKMRSIQDAAIAEKALPDIQSNFYVSGDGYIYVGRGWHWANTYADRTLAITFMGDYVRHKPEKRQVEATKYLLAHALTNKYIALDYKLVAQNQTRKSKSPGAYVYSIIKKWPHFHPCGENNNPVCGSELGMAPYPWDAHA</sequence>
<dbReference type="GO" id="GO:0045087">
    <property type="term" value="P:innate immune response"/>
    <property type="evidence" value="ECO:0007669"/>
    <property type="project" value="UniProtKB-KW"/>
</dbReference>
<name>A0A8U0W4J6_9MUSC</name>
<feature type="transmembrane region" description="Helical" evidence="5">
    <location>
        <begin position="121"/>
        <end position="139"/>
    </location>
</feature>
<dbReference type="KEGG" id="gfs:119631699"/>
<dbReference type="SMART" id="SM00701">
    <property type="entry name" value="PGRP"/>
    <property type="match status" value="1"/>
</dbReference>
<keyword evidence="3" id="KW-0391">Immunity</keyword>
<feature type="region of interest" description="Disordered" evidence="4">
    <location>
        <begin position="27"/>
        <end position="54"/>
    </location>
</feature>
<evidence type="ECO:0000313" key="8">
    <source>
        <dbReference type="RefSeq" id="XP_037880063.1"/>
    </source>
</evidence>
<dbReference type="PANTHER" id="PTHR11022:SF76">
    <property type="entry name" value="PEPTIDOGLYCAN-RECOGNITION PROTEIN LA"/>
    <property type="match status" value="1"/>
</dbReference>
<dbReference type="GeneID" id="119631699"/>
<dbReference type="Proteomes" id="UP000092443">
    <property type="component" value="Unplaced"/>
</dbReference>
<keyword evidence="7" id="KW-1185">Reference proteome</keyword>
<protein>
    <submittedName>
        <fullName evidence="8">Peptidoglycan-recognition protein LA</fullName>
    </submittedName>
</protein>
<dbReference type="CDD" id="cd06583">
    <property type="entry name" value="PGRP"/>
    <property type="match status" value="1"/>
</dbReference>
<evidence type="ECO:0000259" key="6">
    <source>
        <dbReference type="SMART" id="SM00701"/>
    </source>
</evidence>
<dbReference type="PANTHER" id="PTHR11022">
    <property type="entry name" value="PEPTIDOGLYCAN RECOGNITION PROTEIN"/>
    <property type="match status" value="1"/>
</dbReference>
<proteinExistence type="inferred from homology"/>
<dbReference type="GO" id="GO:0008745">
    <property type="term" value="F:N-acetylmuramoyl-L-alanine amidase activity"/>
    <property type="evidence" value="ECO:0007669"/>
    <property type="project" value="InterPro"/>
</dbReference>
<evidence type="ECO:0000313" key="7">
    <source>
        <dbReference type="Proteomes" id="UP000092443"/>
    </source>
</evidence>
<keyword evidence="5" id="KW-0472">Membrane</keyword>
<reference evidence="8" key="1">
    <citation type="submission" date="2025-08" db="UniProtKB">
        <authorList>
            <consortium name="RefSeq"/>
        </authorList>
    </citation>
    <scope>IDENTIFICATION</scope>
    <source>
        <tissue evidence="8">Whole body pupa</tissue>
    </source>
</reference>
<organism evidence="7 8">
    <name type="scientific">Glossina fuscipes</name>
    <dbReference type="NCBI Taxonomy" id="7396"/>
    <lineage>
        <taxon>Eukaryota</taxon>
        <taxon>Metazoa</taxon>
        <taxon>Ecdysozoa</taxon>
        <taxon>Arthropoda</taxon>
        <taxon>Hexapoda</taxon>
        <taxon>Insecta</taxon>
        <taxon>Pterygota</taxon>
        <taxon>Neoptera</taxon>
        <taxon>Endopterygota</taxon>
        <taxon>Diptera</taxon>
        <taxon>Brachycera</taxon>
        <taxon>Muscomorpha</taxon>
        <taxon>Hippoboscoidea</taxon>
        <taxon>Glossinidae</taxon>
        <taxon>Glossina</taxon>
    </lineage>
</organism>
<evidence type="ECO:0000256" key="5">
    <source>
        <dbReference type="SAM" id="Phobius"/>
    </source>
</evidence>
<feature type="compositionally biased region" description="Polar residues" evidence="4">
    <location>
        <begin position="40"/>
        <end position="54"/>
    </location>
</feature>
<evidence type="ECO:0000256" key="1">
    <source>
        <dbReference type="ARBA" id="ARBA00007553"/>
    </source>
</evidence>
<dbReference type="GO" id="GO:0009253">
    <property type="term" value="P:peptidoglycan catabolic process"/>
    <property type="evidence" value="ECO:0007669"/>
    <property type="project" value="InterPro"/>
</dbReference>
<feature type="domain" description="Peptidoglycan recognition protein family" evidence="6">
    <location>
        <begin position="169"/>
        <end position="311"/>
    </location>
</feature>
<dbReference type="Pfam" id="PF01510">
    <property type="entry name" value="Amidase_2"/>
    <property type="match status" value="1"/>
</dbReference>
<gene>
    <name evidence="8" type="primary">LOC119631699</name>
</gene>
<accession>A0A8U0W4J6</accession>
<dbReference type="GO" id="GO:0008270">
    <property type="term" value="F:zinc ion binding"/>
    <property type="evidence" value="ECO:0007669"/>
    <property type="project" value="InterPro"/>
</dbReference>
<keyword evidence="5" id="KW-0812">Transmembrane</keyword>
<evidence type="ECO:0000256" key="3">
    <source>
        <dbReference type="ARBA" id="ARBA00022859"/>
    </source>
</evidence>
<keyword evidence="5" id="KW-1133">Transmembrane helix</keyword>
<evidence type="ECO:0000256" key="4">
    <source>
        <dbReference type="SAM" id="MobiDB-lite"/>
    </source>
</evidence>
<evidence type="ECO:0000256" key="2">
    <source>
        <dbReference type="ARBA" id="ARBA00022588"/>
    </source>
</evidence>
<keyword evidence="2" id="KW-0399">Innate immunity</keyword>
<dbReference type="AlphaFoldDB" id="A0A8U0W4J6"/>